<dbReference type="InterPro" id="IPR023393">
    <property type="entry name" value="START-like_dom_sf"/>
</dbReference>
<reference evidence="2" key="1">
    <citation type="submission" date="2022-04" db="EMBL/GenBank/DDBJ databases">
        <title>Tomato heritable bacteria conferring resistance against bacterial wilt.</title>
        <authorList>
            <person name="Yin J."/>
        </authorList>
    </citation>
    <scope>NUCLEOTIDE SEQUENCE</scope>
    <source>
        <strain evidence="2">Cra20</strain>
    </source>
</reference>
<dbReference type="SUPFAM" id="SSF55961">
    <property type="entry name" value="Bet v1-like"/>
    <property type="match status" value="1"/>
</dbReference>
<name>A0ABU3N2C5_9SPHN</name>
<dbReference type="CDD" id="cd07814">
    <property type="entry name" value="SRPBCC_CalC_Aha1-like"/>
    <property type="match status" value="1"/>
</dbReference>
<accession>A0ABU3N2C5</accession>
<dbReference type="EMBL" id="JALMLT010000002">
    <property type="protein sequence ID" value="MDT8758682.1"/>
    <property type="molecule type" value="Genomic_DNA"/>
</dbReference>
<evidence type="ECO:0000256" key="1">
    <source>
        <dbReference type="SAM" id="SignalP"/>
    </source>
</evidence>
<gene>
    <name evidence="2" type="ORF">MZO42_08230</name>
</gene>
<protein>
    <submittedName>
        <fullName evidence="2">SRPBCC domain-containing protein</fullName>
    </submittedName>
</protein>
<comment type="caution">
    <text evidence="2">The sequence shown here is derived from an EMBL/GenBank/DDBJ whole genome shotgun (WGS) entry which is preliminary data.</text>
</comment>
<evidence type="ECO:0000313" key="2">
    <source>
        <dbReference type="EMBL" id="MDT8758682.1"/>
    </source>
</evidence>
<proteinExistence type="predicted"/>
<dbReference type="InterPro" id="IPR019587">
    <property type="entry name" value="Polyketide_cyclase/dehydratase"/>
</dbReference>
<organism evidence="2">
    <name type="scientific">Sphingomonas psychrotolerans</name>
    <dbReference type="NCBI Taxonomy" id="1327635"/>
    <lineage>
        <taxon>Bacteria</taxon>
        <taxon>Pseudomonadati</taxon>
        <taxon>Pseudomonadota</taxon>
        <taxon>Alphaproteobacteria</taxon>
        <taxon>Sphingomonadales</taxon>
        <taxon>Sphingomonadaceae</taxon>
        <taxon>Sphingomonas</taxon>
    </lineage>
</organism>
<feature type="signal peptide" evidence="1">
    <location>
        <begin position="1"/>
        <end position="18"/>
    </location>
</feature>
<sequence length="166" mass="16994">MRTFALAVALIGAAPASAEVAAASDTGFTSRHVLTLAATPAKVWAALLHPERWWGSAHTYSGSAANLSLEPRPGGCWCEKTARGGVEHMRVVYLAANDTLRMTGGLGPLQAMPVTGVLTITLKGEGGGTRLTASYAVAGPGLANLAAPVDQVLGEQFAGLKATAER</sequence>
<keyword evidence="1" id="KW-0732">Signal</keyword>
<dbReference type="Gene3D" id="3.30.530.20">
    <property type="match status" value="1"/>
</dbReference>
<dbReference type="Pfam" id="PF10604">
    <property type="entry name" value="Polyketide_cyc2"/>
    <property type="match status" value="1"/>
</dbReference>
<feature type="chain" id="PRO_5045175020" evidence="1">
    <location>
        <begin position="19"/>
        <end position="166"/>
    </location>
</feature>